<evidence type="ECO:0000313" key="3">
    <source>
        <dbReference type="Proteomes" id="UP000006591"/>
    </source>
</evidence>
<sequence>MRRAHGGSGAARRTRATTGDSRLSEEKRRWLGEEQRQWLDRRGWPAMRRRAGGRSTLPLPSNPVGNDSSMTRKKGDGLVETATNTARSGPLNGAASENAFKGL</sequence>
<dbReference type="EnsemblPlants" id="ONIVA06G16910.1">
    <property type="protein sequence ID" value="ONIVA06G16910.1"/>
    <property type="gene ID" value="ONIVA06G16910"/>
</dbReference>
<dbReference type="HOGENOM" id="CLU_2268132_0_0_1"/>
<organism evidence="2">
    <name type="scientific">Oryza nivara</name>
    <name type="common">Indian wild rice</name>
    <name type="synonym">Oryza sativa f. spontanea</name>
    <dbReference type="NCBI Taxonomy" id="4536"/>
    <lineage>
        <taxon>Eukaryota</taxon>
        <taxon>Viridiplantae</taxon>
        <taxon>Streptophyta</taxon>
        <taxon>Embryophyta</taxon>
        <taxon>Tracheophyta</taxon>
        <taxon>Spermatophyta</taxon>
        <taxon>Magnoliopsida</taxon>
        <taxon>Liliopsida</taxon>
        <taxon>Poales</taxon>
        <taxon>Poaceae</taxon>
        <taxon>BOP clade</taxon>
        <taxon>Oryzoideae</taxon>
        <taxon>Oryzeae</taxon>
        <taxon>Oryzinae</taxon>
        <taxon>Oryza</taxon>
    </lineage>
</organism>
<feature type="region of interest" description="Disordered" evidence="1">
    <location>
        <begin position="1"/>
        <end position="103"/>
    </location>
</feature>
<dbReference type="Proteomes" id="UP000006591">
    <property type="component" value="Chromosome 6"/>
</dbReference>
<accession>A0A0E0HQK7</accession>
<name>A0A0E0HQK7_ORYNI</name>
<dbReference type="Gramene" id="ONIVA06G16910.1">
    <property type="protein sequence ID" value="ONIVA06G16910.1"/>
    <property type="gene ID" value="ONIVA06G16910"/>
</dbReference>
<feature type="compositionally biased region" description="Basic and acidic residues" evidence="1">
    <location>
        <begin position="22"/>
        <end position="43"/>
    </location>
</feature>
<keyword evidence="3" id="KW-1185">Reference proteome</keyword>
<protein>
    <submittedName>
        <fullName evidence="2">Uncharacterized protein</fullName>
    </submittedName>
</protein>
<reference evidence="2" key="2">
    <citation type="submission" date="2018-04" db="EMBL/GenBank/DDBJ databases">
        <title>OnivRS2 (Oryza nivara Reference Sequence Version 2).</title>
        <authorList>
            <person name="Zhang J."/>
            <person name="Kudrna D."/>
            <person name="Lee S."/>
            <person name="Talag J."/>
            <person name="Rajasekar S."/>
            <person name="Welchert J."/>
            <person name="Hsing Y.-I."/>
            <person name="Wing R.A."/>
        </authorList>
    </citation>
    <scope>NUCLEOTIDE SEQUENCE [LARGE SCALE GENOMIC DNA]</scope>
    <source>
        <strain evidence="2">SL10</strain>
    </source>
</reference>
<evidence type="ECO:0000256" key="1">
    <source>
        <dbReference type="SAM" id="MobiDB-lite"/>
    </source>
</evidence>
<dbReference type="AlphaFoldDB" id="A0A0E0HQK7"/>
<evidence type="ECO:0000313" key="2">
    <source>
        <dbReference type="EnsemblPlants" id="ONIVA06G16910.1"/>
    </source>
</evidence>
<proteinExistence type="predicted"/>
<dbReference type="OMA" id="WPAMRRR"/>
<reference evidence="2" key="1">
    <citation type="submission" date="2015-04" db="UniProtKB">
        <authorList>
            <consortium name="EnsemblPlants"/>
        </authorList>
    </citation>
    <scope>IDENTIFICATION</scope>
    <source>
        <strain evidence="2">SL10</strain>
    </source>
</reference>